<dbReference type="Gene3D" id="1.10.238.10">
    <property type="entry name" value="EF-hand"/>
    <property type="match status" value="2"/>
</dbReference>
<evidence type="ECO:0000256" key="3">
    <source>
        <dbReference type="ARBA" id="ARBA00022837"/>
    </source>
</evidence>
<feature type="domain" description="EF-hand" evidence="5">
    <location>
        <begin position="48"/>
        <end position="83"/>
    </location>
</feature>
<dbReference type="SMART" id="SM00054">
    <property type="entry name" value="EFh"/>
    <property type="match status" value="4"/>
</dbReference>
<dbReference type="InterPro" id="IPR018247">
    <property type="entry name" value="EF_Hand_1_Ca_BS"/>
</dbReference>
<dbReference type="CDD" id="cd00051">
    <property type="entry name" value="EFh"/>
    <property type="match status" value="2"/>
</dbReference>
<dbReference type="Pfam" id="PF13499">
    <property type="entry name" value="EF-hand_7"/>
    <property type="match status" value="2"/>
</dbReference>
<keyword evidence="7" id="KW-1185">Reference proteome</keyword>
<dbReference type="PROSITE" id="PS50222">
    <property type="entry name" value="EF_HAND_2"/>
    <property type="match status" value="4"/>
</dbReference>
<keyword evidence="1" id="KW-0479">Metal-binding</keyword>
<accession>A0AAD3SUA6</accession>
<evidence type="ECO:0000313" key="7">
    <source>
        <dbReference type="Proteomes" id="UP001279734"/>
    </source>
</evidence>
<feature type="compositionally biased region" description="Low complexity" evidence="4">
    <location>
        <begin position="35"/>
        <end position="44"/>
    </location>
</feature>
<gene>
    <name evidence="6" type="ORF">Nepgr_018921</name>
</gene>
<reference evidence="6" key="1">
    <citation type="submission" date="2023-05" db="EMBL/GenBank/DDBJ databases">
        <title>Nepenthes gracilis genome sequencing.</title>
        <authorList>
            <person name="Fukushima K."/>
        </authorList>
    </citation>
    <scope>NUCLEOTIDE SEQUENCE</scope>
    <source>
        <strain evidence="6">SING2019-196</strain>
    </source>
</reference>
<dbReference type="AlphaFoldDB" id="A0AAD3SUA6"/>
<dbReference type="InterPro" id="IPR039647">
    <property type="entry name" value="EF_hand_pair_protein_CML-like"/>
</dbReference>
<dbReference type="GO" id="GO:0005509">
    <property type="term" value="F:calcium ion binding"/>
    <property type="evidence" value="ECO:0007669"/>
    <property type="project" value="InterPro"/>
</dbReference>
<name>A0AAD3SUA6_NEPGR</name>
<protein>
    <recommendedName>
        <fullName evidence="5">EF-hand domain-containing protein</fullName>
    </recommendedName>
</protein>
<dbReference type="Proteomes" id="UP001279734">
    <property type="component" value="Unassembled WGS sequence"/>
</dbReference>
<keyword evidence="2" id="KW-0677">Repeat</keyword>
<evidence type="ECO:0000256" key="2">
    <source>
        <dbReference type="ARBA" id="ARBA00022737"/>
    </source>
</evidence>
<dbReference type="PROSITE" id="PS00018">
    <property type="entry name" value="EF_HAND_1"/>
    <property type="match status" value="4"/>
</dbReference>
<evidence type="ECO:0000313" key="6">
    <source>
        <dbReference type="EMBL" id="GMH17080.1"/>
    </source>
</evidence>
<dbReference type="InterPro" id="IPR002048">
    <property type="entry name" value="EF_hand_dom"/>
</dbReference>
<feature type="region of interest" description="Disordered" evidence="4">
    <location>
        <begin position="26"/>
        <end position="45"/>
    </location>
</feature>
<feature type="domain" description="EF-hand" evidence="5">
    <location>
        <begin position="122"/>
        <end position="157"/>
    </location>
</feature>
<dbReference type="EMBL" id="BSYO01000017">
    <property type="protein sequence ID" value="GMH17080.1"/>
    <property type="molecule type" value="Genomic_DNA"/>
</dbReference>
<dbReference type="SUPFAM" id="SSF47473">
    <property type="entry name" value="EF-hand"/>
    <property type="match status" value="1"/>
</dbReference>
<evidence type="ECO:0000259" key="5">
    <source>
        <dbReference type="PROSITE" id="PS50222"/>
    </source>
</evidence>
<feature type="domain" description="EF-hand" evidence="5">
    <location>
        <begin position="84"/>
        <end position="119"/>
    </location>
</feature>
<dbReference type="PANTHER" id="PTHR10891">
    <property type="entry name" value="EF-HAND CALCIUM-BINDING DOMAIN CONTAINING PROTEIN"/>
    <property type="match status" value="1"/>
</dbReference>
<proteinExistence type="predicted"/>
<evidence type="ECO:0000256" key="4">
    <source>
        <dbReference type="SAM" id="MobiDB-lite"/>
    </source>
</evidence>
<evidence type="ECO:0000256" key="1">
    <source>
        <dbReference type="ARBA" id="ARBA00022723"/>
    </source>
</evidence>
<feature type="domain" description="EF-hand" evidence="5">
    <location>
        <begin position="158"/>
        <end position="193"/>
    </location>
</feature>
<organism evidence="6 7">
    <name type="scientific">Nepenthes gracilis</name>
    <name type="common">Slender pitcher plant</name>
    <dbReference type="NCBI Taxonomy" id="150966"/>
    <lineage>
        <taxon>Eukaryota</taxon>
        <taxon>Viridiplantae</taxon>
        <taxon>Streptophyta</taxon>
        <taxon>Embryophyta</taxon>
        <taxon>Tracheophyta</taxon>
        <taxon>Spermatophyta</taxon>
        <taxon>Magnoliopsida</taxon>
        <taxon>eudicotyledons</taxon>
        <taxon>Gunneridae</taxon>
        <taxon>Pentapetalae</taxon>
        <taxon>Caryophyllales</taxon>
        <taxon>Nepenthaceae</taxon>
        <taxon>Nepenthes</taxon>
    </lineage>
</organism>
<comment type="caution">
    <text evidence="6">The sequence shown here is derived from an EMBL/GenBank/DDBJ whole genome shotgun (WGS) entry which is preliminary data.</text>
</comment>
<dbReference type="FunFam" id="1.10.238.10:FF:000001">
    <property type="entry name" value="Calmodulin 1"/>
    <property type="match status" value="1"/>
</dbReference>
<sequence>MIPLISINARSLFSLPILEELQSHSHPRFPKMASSDDSGSSKSSRYLQKMEEVKKVFSRFDTNSDGLISSTELVSVLDALGSETTPEEVEKMMEEMDADRDGYVNLQEFADFCAKKVDGDESGSGELRDAFDMYDQDRNGLISVSELHLILRRLGEKCSVQDCVKMIQSVDSDGDGNVSFEEFKKMMTTNKTS</sequence>
<dbReference type="InterPro" id="IPR011992">
    <property type="entry name" value="EF-hand-dom_pair"/>
</dbReference>
<keyword evidence="3" id="KW-0106">Calcium</keyword>